<dbReference type="RefSeq" id="WP_277864463.1">
    <property type="nucleotide sequence ID" value="NZ_JARRAG010000003.1"/>
</dbReference>
<evidence type="ECO:0000313" key="8">
    <source>
        <dbReference type="EMBL" id="MDG3008136.1"/>
    </source>
</evidence>
<keyword evidence="6" id="KW-1133">Transmembrane helix</keyword>
<protein>
    <submittedName>
        <fullName evidence="8">AAA family ATPase</fullName>
    </submittedName>
</protein>
<feature type="domain" description="AAA+ ATPase" evidence="7">
    <location>
        <begin position="578"/>
        <end position="743"/>
    </location>
</feature>
<keyword evidence="6" id="KW-0472">Membrane</keyword>
<dbReference type="Gene3D" id="3.40.50.300">
    <property type="entry name" value="P-loop containing nucleotide triphosphate hydrolases"/>
    <property type="match status" value="1"/>
</dbReference>
<reference evidence="8 9" key="1">
    <citation type="submission" date="2023-03" db="EMBL/GenBank/DDBJ databases">
        <title>Paludisphaera mucosa sp. nov. a novel planctomycete from northern fen.</title>
        <authorList>
            <person name="Ivanova A."/>
        </authorList>
    </citation>
    <scope>NUCLEOTIDE SEQUENCE [LARGE SCALE GENOMIC DNA]</scope>
    <source>
        <strain evidence="8 9">Pla2</strain>
    </source>
</reference>
<name>A0ABT6FKN1_9BACT</name>
<dbReference type="InterPro" id="IPR005702">
    <property type="entry name" value="Wzc-like_C"/>
</dbReference>
<evidence type="ECO:0000256" key="5">
    <source>
        <dbReference type="ARBA" id="ARBA00023137"/>
    </source>
</evidence>
<gene>
    <name evidence="8" type="ORF">PZE19_30590</name>
</gene>
<dbReference type="CDD" id="cd05387">
    <property type="entry name" value="BY-kinase"/>
    <property type="match status" value="1"/>
</dbReference>
<dbReference type="SMART" id="SM00382">
    <property type="entry name" value="AAA"/>
    <property type="match status" value="1"/>
</dbReference>
<keyword evidence="6" id="KW-0812">Transmembrane</keyword>
<feature type="transmembrane region" description="Helical" evidence="6">
    <location>
        <begin position="41"/>
        <end position="57"/>
    </location>
</feature>
<keyword evidence="4" id="KW-0067">ATP-binding</keyword>
<proteinExistence type="predicted"/>
<accession>A0ABT6FKN1</accession>
<dbReference type="Pfam" id="PF13614">
    <property type="entry name" value="AAA_31"/>
    <property type="match status" value="1"/>
</dbReference>
<keyword evidence="1" id="KW-0808">Transferase</keyword>
<dbReference type="PANTHER" id="PTHR32309">
    <property type="entry name" value="TYROSINE-PROTEIN KINASE"/>
    <property type="match status" value="1"/>
</dbReference>
<evidence type="ECO:0000256" key="6">
    <source>
        <dbReference type="SAM" id="Phobius"/>
    </source>
</evidence>
<keyword evidence="5" id="KW-0829">Tyrosine-protein kinase</keyword>
<dbReference type="Proteomes" id="UP001216907">
    <property type="component" value="Unassembled WGS sequence"/>
</dbReference>
<organism evidence="8 9">
    <name type="scientific">Paludisphaera mucosa</name>
    <dbReference type="NCBI Taxonomy" id="3030827"/>
    <lineage>
        <taxon>Bacteria</taxon>
        <taxon>Pseudomonadati</taxon>
        <taxon>Planctomycetota</taxon>
        <taxon>Planctomycetia</taxon>
        <taxon>Isosphaerales</taxon>
        <taxon>Isosphaeraceae</taxon>
        <taxon>Paludisphaera</taxon>
    </lineage>
</organism>
<dbReference type="EMBL" id="JARRAG010000003">
    <property type="protein sequence ID" value="MDG3008136.1"/>
    <property type="molecule type" value="Genomic_DNA"/>
</dbReference>
<evidence type="ECO:0000256" key="1">
    <source>
        <dbReference type="ARBA" id="ARBA00022679"/>
    </source>
</evidence>
<keyword evidence="2" id="KW-0547">Nucleotide-binding</keyword>
<evidence type="ECO:0000256" key="4">
    <source>
        <dbReference type="ARBA" id="ARBA00022840"/>
    </source>
</evidence>
<evidence type="ECO:0000259" key="7">
    <source>
        <dbReference type="SMART" id="SM00382"/>
    </source>
</evidence>
<evidence type="ECO:0000313" key="9">
    <source>
        <dbReference type="Proteomes" id="UP001216907"/>
    </source>
</evidence>
<sequence>MPVRTAAAVVGVPRELAAPAPTMQVNPVSILRGLMRNWWKILGLWLITSLPAVYLIYSQIRPTYNAYSVIRIQSNHPDLFGSGTTLKVVDRNIETEIQHIKTDSVLSAALGDPTVADLPFLKDNPSAVSALKAKLSIQNEKNTDYVRVALDSTDPVEAAALVNAVVNAYMESYKTYQEGSNVLLRKKLQQYLDDTAKEKRGKTDELNALMDKGTITLKNLNSSSTETEKAASATKKAFGDEPPAAQSINDVSFEQFRKYKDRLLETRVALFKAKAELSQRTGDFQNADEIADVAAEGAVPSGAELESRIKAEFLSDPAIAELYEQKRDMKQRLDHVEKGARKGSDPARRAHRDAVAGIQARIDEFWEERYHEIRGRILEGGPSNLAEAPKAAGAPRNVQELKAEVAQLEHDQAAILAVLNEAQIETQRSNSDTYKAQFLQAEIDSMTNDQAIVRRKLQDLDFVTGKDAIRVEVTDRAAVPRLASDGKRVKLMAAAPLVLMLLLLGVFSLLEIRAERVGDPDALSSRVQSEVYSLPPIPMARSQRRLGAPGEDDQIDRFIQRLDHLRFAVCGDHPEVGLGRCVLISSAVGSEGKTTLAAQLAARCGHSGHTTLLIDADLRRGALCPLLDIPEGRGLSDVLTNEDLNVEDVVIPVQGGTFHLLSAGTAVSDTSRIFQGRAFGMLIARLRQLYDLIIIDSPPILPVPDALIMGRWTDGVVLASRYDVSRAPQVERARRQLDLAGIPVLGTVINGMRTSDSYYGRYTYSRQPTGAAADQERPADATSAG</sequence>
<evidence type="ECO:0000256" key="3">
    <source>
        <dbReference type="ARBA" id="ARBA00022777"/>
    </source>
</evidence>
<dbReference type="InterPro" id="IPR027417">
    <property type="entry name" value="P-loop_NTPase"/>
</dbReference>
<evidence type="ECO:0000256" key="2">
    <source>
        <dbReference type="ARBA" id="ARBA00022741"/>
    </source>
</evidence>
<keyword evidence="9" id="KW-1185">Reference proteome</keyword>
<dbReference type="InterPro" id="IPR050445">
    <property type="entry name" value="Bact_polysacc_biosynth/exp"/>
</dbReference>
<dbReference type="InterPro" id="IPR003593">
    <property type="entry name" value="AAA+_ATPase"/>
</dbReference>
<dbReference type="InterPro" id="IPR025669">
    <property type="entry name" value="AAA_dom"/>
</dbReference>
<keyword evidence="3" id="KW-0418">Kinase</keyword>
<comment type="caution">
    <text evidence="8">The sequence shown here is derived from an EMBL/GenBank/DDBJ whole genome shotgun (WGS) entry which is preliminary data.</text>
</comment>
<dbReference type="PANTHER" id="PTHR32309:SF31">
    <property type="entry name" value="CAPSULAR EXOPOLYSACCHARIDE FAMILY"/>
    <property type="match status" value="1"/>
</dbReference>
<dbReference type="SUPFAM" id="SSF52540">
    <property type="entry name" value="P-loop containing nucleoside triphosphate hydrolases"/>
    <property type="match status" value="1"/>
</dbReference>